<dbReference type="Gene3D" id="3.60.10.10">
    <property type="entry name" value="Endonuclease/exonuclease/phosphatase"/>
    <property type="match status" value="1"/>
</dbReference>
<organism evidence="1 2">
    <name type="scientific">Cryptolaemus montrouzieri</name>
    <dbReference type="NCBI Taxonomy" id="559131"/>
    <lineage>
        <taxon>Eukaryota</taxon>
        <taxon>Metazoa</taxon>
        <taxon>Ecdysozoa</taxon>
        <taxon>Arthropoda</taxon>
        <taxon>Hexapoda</taxon>
        <taxon>Insecta</taxon>
        <taxon>Pterygota</taxon>
        <taxon>Neoptera</taxon>
        <taxon>Endopterygota</taxon>
        <taxon>Coleoptera</taxon>
        <taxon>Polyphaga</taxon>
        <taxon>Cucujiformia</taxon>
        <taxon>Coccinelloidea</taxon>
        <taxon>Coccinellidae</taxon>
        <taxon>Scymninae</taxon>
        <taxon>Scymnini</taxon>
        <taxon>Cryptolaemus</taxon>
    </lineage>
</organism>
<evidence type="ECO:0008006" key="3">
    <source>
        <dbReference type="Google" id="ProtNLM"/>
    </source>
</evidence>
<evidence type="ECO:0000313" key="2">
    <source>
        <dbReference type="Proteomes" id="UP001516400"/>
    </source>
</evidence>
<comment type="caution">
    <text evidence="1">The sequence shown here is derived from an EMBL/GenBank/DDBJ whole genome shotgun (WGS) entry which is preliminary data.</text>
</comment>
<protein>
    <recommendedName>
        <fullName evidence="3">Endonuclease/exonuclease/phosphatase domain-containing protein</fullName>
    </recommendedName>
</protein>
<gene>
    <name evidence="1" type="ORF">HHI36_006127</name>
</gene>
<name>A0ABD2NX34_9CUCU</name>
<proteinExistence type="predicted"/>
<evidence type="ECO:0000313" key="1">
    <source>
        <dbReference type="EMBL" id="KAL3282969.1"/>
    </source>
</evidence>
<keyword evidence="2" id="KW-1185">Reference proteome</keyword>
<accession>A0ABD2NX34</accession>
<sequence>MGEVKSREGFGSYNHTSSSHRIHHLRELTFKSISEHFVLSLIAYDKPELKEEILALYGSPSLNIASFVDGLKAFLNNCIDVFGVSILKGYLNIDLMDLDDLGKEYLNMFSESRYKSAINTPTRVQGNHSSCIDQIFINSNMPEDKFCPIVRRSGLTDHYSVLLGVNLAEKMNIWDQRPLSNYKKLINYPKLENRLGRETWVQVYSCVDPESVANMFFHGENQEKRKAQNGSHG</sequence>
<dbReference type="InterPro" id="IPR036691">
    <property type="entry name" value="Endo/exonu/phosph_ase_sf"/>
</dbReference>
<dbReference type="AlphaFoldDB" id="A0ABD2NX34"/>
<dbReference type="Proteomes" id="UP001516400">
    <property type="component" value="Unassembled WGS sequence"/>
</dbReference>
<dbReference type="EMBL" id="JABFTP020000144">
    <property type="protein sequence ID" value="KAL3282969.1"/>
    <property type="molecule type" value="Genomic_DNA"/>
</dbReference>
<reference evidence="1 2" key="1">
    <citation type="journal article" date="2021" name="BMC Biol.">
        <title>Horizontally acquired antibacterial genes associated with adaptive radiation of ladybird beetles.</title>
        <authorList>
            <person name="Li H.S."/>
            <person name="Tang X.F."/>
            <person name="Huang Y.H."/>
            <person name="Xu Z.Y."/>
            <person name="Chen M.L."/>
            <person name="Du X.Y."/>
            <person name="Qiu B.Y."/>
            <person name="Chen P.T."/>
            <person name="Zhang W."/>
            <person name="Slipinski A."/>
            <person name="Escalona H.E."/>
            <person name="Waterhouse R.M."/>
            <person name="Zwick A."/>
            <person name="Pang H."/>
        </authorList>
    </citation>
    <scope>NUCLEOTIDE SEQUENCE [LARGE SCALE GENOMIC DNA]</scope>
    <source>
        <strain evidence="1">SYSU2018</strain>
    </source>
</reference>
<dbReference type="SUPFAM" id="SSF56219">
    <property type="entry name" value="DNase I-like"/>
    <property type="match status" value="1"/>
</dbReference>